<proteinExistence type="predicted"/>
<keyword evidence="5" id="KW-0378">Hydrolase</keyword>
<feature type="domain" description="DNA2/NAM7 helicase-like C-terminal" evidence="3">
    <location>
        <begin position="1297"/>
        <end position="1484"/>
    </location>
</feature>
<keyword evidence="5" id="KW-0347">Helicase</keyword>
<dbReference type="eggNOG" id="COG1112">
    <property type="taxonomic scope" value="Bacteria"/>
</dbReference>
<gene>
    <name evidence="5" type="ORF">AT03_13645</name>
</gene>
<dbReference type="HOGENOM" id="CLU_000788_3_2_6"/>
<dbReference type="InterPro" id="IPR045055">
    <property type="entry name" value="DNA2/NAM7-like"/>
</dbReference>
<evidence type="ECO:0000259" key="4">
    <source>
        <dbReference type="Pfam" id="PF18741"/>
    </source>
</evidence>
<evidence type="ECO:0000259" key="3">
    <source>
        <dbReference type="Pfam" id="PF13087"/>
    </source>
</evidence>
<evidence type="ECO:0000259" key="1">
    <source>
        <dbReference type="Pfam" id="PF11784"/>
    </source>
</evidence>
<dbReference type="Pfam" id="PF11784">
    <property type="entry name" value="DUF3320"/>
    <property type="match status" value="1"/>
</dbReference>
<dbReference type="Gene3D" id="3.40.50.300">
    <property type="entry name" value="P-loop containing nucleotide triphosphate hydrolases"/>
    <property type="match status" value="3"/>
</dbReference>
<feature type="domain" description="DUF3320" evidence="1">
    <location>
        <begin position="1690"/>
        <end position="1736"/>
    </location>
</feature>
<dbReference type="PANTHER" id="PTHR10887">
    <property type="entry name" value="DNA2/NAM7 HELICASE FAMILY"/>
    <property type="match status" value="1"/>
</dbReference>
<dbReference type="PATRIC" id="fig|1453496.5.peg.2782"/>
<dbReference type="InterPro" id="IPR021754">
    <property type="entry name" value="DUF3320"/>
</dbReference>
<dbReference type="Pfam" id="PF18741">
    <property type="entry name" value="MTES_1575"/>
    <property type="match status" value="1"/>
</dbReference>
<feature type="domain" description="DNA2/NAM7 helicase helicase" evidence="2">
    <location>
        <begin position="325"/>
        <end position="389"/>
    </location>
</feature>
<dbReference type="Pfam" id="PF13086">
    <property type="entry name" value="AAA_11"/>
    <property type="match status" value="2"/>
</dbReference>
<dbReference type="RefSeq" id="WP_025802304.1">
    <property type="nucleotide sequence ID" value="NZ_CP009706.1"/>
</dbReference>
<organism evidence="5 6">
    <name type="scientific">Hafnia alvei FB1</name>
    <dbReference type="NCBI Taxonomy" id="1453496"/>
    <lineage>
        <taxon>Bacteria</taxon>
        <taxon>Pseudomonadati</taxon>
        <taxon>Pseudomonadota</taxon>
        <taxon>Gammaproteobacteria</taxon>
        <taxon>Enterobacterales</taxon>
        <taxon>Hafniaceae</taxon>
        <taxon>Hafnia</taxon>
    </lineage>
</organism>
<dbReference type="Pfam" id="PF13087">
    <property type="entry name" value="AAA_12"/>
    <property type="match status" value="1"/>
</dbReference>
<keyword evidence="6" id="KW-1185">Reference proteome</keyword>
<dbReference type="FunFam" id="3.40.50.300:FF:002063">
    <property type="entry name" value="DNA helicase related protein"/>
    <property type="match status" value="1"/>
</dbReference>
<dbReference type="InterPro" id="IPR047187">
    <property type="entry name" value="SF1_C_Upf1"/>
</dbReference>
<dbReference type="SUPFAM" id="SSF52540">
    <property type="entry name" value="P-loop containing nucleoside triphosphate hydrolases"/>
    <property type="match status" value="1"/>
</dbReference>
<dbReference type="OrthoDB" id="9757917at2"/>
<accession>A0A097R3P3</accession>
<dbReference type="InterPro" id="IPR041679">
    <property type="entry name" value="DNA2/NAM7-like_C"/>
</dbReference>
<dbReference type="InterPro" id="IPR027417">
    <property type="entry name" value="P-loop_NTPase"/>
</dbReference>
<keyword evidence="5" id="KW-0067">ATP-binding</keyword>
<dbReference type="PANTHER" id="PTHR10887:SF530">
    <property type="entry name" value="SUPERFAMILY I DNA HELICASES"/>
    <property type="match status" value="1"/>
</dbReference>
<dbReference type="InterPro" id="IPR049468">
    <property type="entry name" value="Restrct_endonuc-II-like_dom"/>
</dbReference>
<evidence type="ECO:0000313" key="5">
    <source>
        <dbReference type="EMBL" id="AIU73334.1"/>
    </source>
</evidence>
<dbReference type="InterPro" id="IPR025103">
    <property type="entry name" value="DUF4011"/>
</dbReference>
<dbReference type="CDD" id="cd18808">
    <property type="entry name" value="SF1_C_Upf1"/>
    <property type="match status" value="1"/>
</dbReference>
<dbReference type="GO" id="GO:0004386">
    <property type="term" value="F:helicase activity"/>
    <property type="evidence" value="ECO:0007669"/>
    <property type="project" value="UniProtKB-KW"/>
</dbReference>
<feature type="domain" description="DNA2/NAM7 helicase helicase" evidence="2">
    <location>
        <begin position="1224"/>
        <end position="1264"/>
    </location>
</feature>
<reference evidence="5 6" key="1">
    <citation type="journal article" date="2014" name="Gut Pathog.">
        <title>Gene clusters of Hafnia alvei strain FB1 important in survival and pathogenesis: a draft genome perspective.</title>
        <authorList>
            <person name="Tan J.Y."/>
            <person name="Yin W.F."/>
            <person name="Chan K.G."/>
        </authorList>
    </citation>
    <scope>NUCLEOTIDE SEQUENCE [LARGE SCALE GENOMIC DNA]</scope>
    <source>
        <strain evidence="5 6">FB1</strain>
    </source>
</reference>
<sequence length="1857" mass="208782">MNDNEGSLFQNSSLTLQQKLERARTELLDLSARNKLLNIPKSKTAKLLEIIDERSEQIYRLLVKEGKVFTFLPGRAGRKGELIDLEADEETENTPESLKDARLLTFDDDDATELRAEHQDTKLQTRLTPHGLQKRLLELYHDSKTLEEEQGVNILYLTLGTLKWIDPNNKENIRYAPLILIPVTLDRGTAGERFKLRARQDEIIENLSLEAYLSRVHEIQLPKINVEEDLDLPQYINEVAQSVLIKPDWSVQENDITLGFFSFAKFLMYRDLDPENWPKNECITDQPLIQSIMVDGFDESGERLSDDTPIDPFIPPKDMLHIMDSDSSQTLAIHDVRQGKNLIIQGPPGTGKSQTIANVIASAIADGKTVLFVAEKMAALEVVKRRLDQAGVGDACLELHSNKANKRAFLEELKRVWELGSPRGEFPDVLVENLTAARDTLNKHPARLHKIHHPSGLSSYQVMGHLVRLRQAGQAPTDFALEHFDEWSGNDLEARLDLVKEIVERIKDIGLPDKHPWNGVGLEQILPVEVEKLVLHLSDFKASIITLNTDVINLADELGLAPIPDTFSAIVELVERAECIEKAPQLSTAAFTSEAWHSSISALKNLVASGREYQQKWLELETEVATNEIEMSVVELNEAMAKFPHDFHSNGFIAAQALLKPISKLCTEAARLHEELGTKEGYATVQEIELLIALGERIAAAPDACPNAFIASVWDHGVEKASELVDSIAVFRQLAEVLESKVCDIAWDTDVLELRNTLASHKGIFRFLSSDWRRAKALVNTLLRDPLLPIEQQISLLDELMKAQRERNKIKENSDFGYSAFGSDWRGEKSDSQPLMALVEWMRTLRGIGGEARLLASRLVDREGIKLRTQQLNQLLQQARGDLDLFWHAFGLSPEEYFTNQVSIARVSLLFIEQRVKHIVWVDEQCKRLMISPSAHLNERCQLIERVIELQRITASLRDQSSLGKSAFDEHWKELASDWEYLSQVYTWMEQNEALRFVAAKLADKAQTACAARESLHASEGILSELHQVATELQAKVSDLFNVASDGELKVLQVIEKLQSWVENSEQLSKWVAYQHRISLARSYGLSEVVEQLACGKLLPDVSLSAVERTYFESLLKNITLEDPELIRFDGELHSRQVASFAELDLQRIKASSLEVVRAHHRRIPSKSGGAGPVGILRSEMVKKRGHLPIRQLMIKAGQAIQALKPVMMMSPLSVAQFLIPGKQKFDLLVMDEASQIQPVDAIGAIARCKQVVVVGDERQLPPTRFFAKMTESANDDDDDVSSVADIESILGLFVARGLSQRMLRWHYRSRHQSLIAVSNKQFYENKLFIVPSPYTQEAGMGLQFHHISDGVFESGGKGTNTIEAQAVAKAIMEHARNYPKQSLGVATFSVSQRKVIQDELELLRRLNPDLEEFFNAHPSEPFFVKNLENVQGDERDVIMISVGYARNAQGYMAMRFGPLGAEGGERRLNVLISRAKRRCEVFASITDEDIDLERAKGKGVFAFKLFLQYARTGRISMAQRSEREMDSVFEEQVANALQKAGYQVHPQVGIAGFFIDLGIADPDMPGRYLIGIECDGRAYHSSRSARERDRLRQAVLEDHGWIIHRIWSTDWFHRPEEQLERTLQAIKSAKREISERTEQVQRSVRAVPVEIVTVDRGPVVEIGLVDIDGSVASDSNYVEASPVANMNYELHETPLGLLCEIVEQIIEIESPIHISEVTTRLRSAWGLQRSGARIEAVVTRVVELICSKGEVVQEGAFLVNQKSAVILRNRQNVQSAGLRKPEMLPPQEIASGIKLVVKKNLGATDDEIVTSISRMFGFKATSSTLRKVISDVIETLLQNGDLVREESLIVEMANSN</sequence>
<name>A0A097R3P3_HAFAL</name>
<protein>
    <submittedName>
        <fullName evidence="5">Helicase</fullName>
    </submittedName>
</protein>
<dbReference type="Pfam" id="PF13195">
    <property type="entry name" value="DUF4011"/>
    <property type="match status" value="1"/>
</dbReference>
<feature type="domain" description="Restriction endonuclease type II-like" evidence="4">
    <location>
        <begin position="1530"/>
        <end position="1627"/>
    </location>
</feature>
<evidence type="ECO:0000313" key="6">
    <source>
        <dbReference type="Proteomes" id="UP000029986"/>
    </source>
</evidence>
<dbReference type="SUPFAM" id="SSF52980">
    <property type="entry name" value="Restriction endonuclease-like"/>
    <property type="match status" value="1"/>
</dbReference>
<dbReference type="Gene3D" id="3.40.960.10">
    <property type="entry name" value="VSR Endonuclease"/>
    <property type="match status" value="1"/>
</dbReference>
<dbReference type="InterPro" id="IPR041677">
    <property type="entry name" value="DNA2/NAM7_AAA_11"/>
</dbReference>
<evidence type="ECO:0000259" key="2">
    <source>
        <dbReference type="Pfam" id="PF13086"/>
    </source>
</evidence>
<dbReference type="EMBL" id="CP009706">
    <property type="protein sequence ID" value="AIU73334.1"/>
    <property type="molecule type" value="Genomic_DNA"/>
</dbReference>
<dbReference type="KEGG" id="hav:AT03_13645"/>
<dbReference type="eggNOG" id="COG1198">
    <property type="taxonomic scope" value="Bacteria"/>
</dbReference>
<dbReference type="Proteomes" id="UP000029986">
    <property type="component" value="Chromosome"/>
</dbReference>
<keyword evidence="5" id="KW-0547">Nucleotide-binding</keyword>
<dbReference type="FunFam" id="3.40.960.10:FF:000002">
    <property type="entry name" value="DNA helicase related protein"/>
    <property type="match status" value="1"/>
</dbReference>
<dbReference type="InterPro" id="IPR011335">
    <property type="entry name" value="Restrct_endonuc-II-like"/>
</dbReference>